<dbReference type="PROSITE" id="PS50885">
    <property type="entry name" value="HAMP"/>
    <property type="match status" value="1"/>
</dbReference>
<evidence type="ECO:0000313" key="12">
    <source>
        <dbReference type="Proteomes" id="UP000282076"/>
    </source>
</evidence>
<dbReference type="SMART" id="SM00304">
    <property type="entry name" value="HAMP"/>
    <property type="match status" value="1"/>
</dbReference>
<dbReference type="PANTHER" id="PTHR34220:SF7">
    <property type="entry name" value="SENSOR HISTIDINE KINASE YPDA"/>
    <property type="match status" value="1"/>
</dbReference>
<dbReference type="InterPro" id="IPR050640">
    <property type="entry name" value="Bact_2-comp_sensor_kinase"/>
</dbReference>
<dbReference type="Pfam" id="PF00672">
    <property type="entry name" value="HAMP"/>
    <property type="match status" value="1"/>
</dbReference>
<evidence type="ECO:0000256" key="8">
    <source>
        <dbReference type="ARBA" id="ARBA00023136"/>
    </source>
</evidence>
<keyword evidence="8 9" id="KW-0472">Membrane</keyword>
<dbReference type="AlphaFoldDB" id="A0A494XIQ0"/>
<accession>A0A494XIQ0</accession>
<feature type="transmembrane region" description="Helical" evidence="9">
    <location>
        <begin position="25"/>
        <end position="45"/>
    </location>
</feature>
<organism evidence="11 12">
    <name type="scientific">Cohnella endophytica</name>
    <dbReference type="NCBI Taxonomy" id="2419778"/>
    <lineage>
        <taxon>Bacteria</taxon>
        <taxon>Bacillati</taxon>
        <taxon>Bacillota</taxon>
        <taxon>Bacilli</taxon>
        <taxon>Bacillales</taxon>
        <taxon>Paenibacillaceae</taxon>
        <taxon>Cohnella</taxon>
    </lineage>
</organism>
<dbReference type="InterPro" id="IPR036890">
    <property type="entry name" value="HATPase_C_sf"/>
</dbReference>
<keyword evidence="4" id="KW-0808">Transferase</keyword>
<dbReference type="InterPro" id="IPR003594">
    <property type="entry name" value="HATPase_dom"/>
</dbReference>
<dbReference type="EMBL" id="RBZM01000010">
    <property type="protein sequence ID" value="RKP47999.1"/>
    <property type="molecule type" value="Genomic_DNA"/>
</dbReference>
<dbReference type="GO" id="GO:0000155">
    <property type="term" value="F:phosphorelay sensor kinase activity"/>
    <property type="evidence" value="ECO:0007669"/>
    <property type="project" value="InterPro"/>
</dbReference>
<dbReference type="OrthoDB" id="9776552at2"/>
<evidence type="ECO:0000256" key="9">
    <source>
        <dbReference type="SAM" id="Phobius"/>
    </source>
</evidence>
<dbReference type="Proteomes" id="UP000282076">
    <property type="component" value="Unassembled WGS sequence"/>
</dbReference>
<dbReference type="SUPFAM" id="SSF158472">
    <property type="entry name" value="HAMP domain-like"/>
    <property type="match status" value="1"/>
</dbReference>
<sequence length="625" mass="70464">MEEWEGLRTGFIKRVFTRTTIQSRLFLLFSISMTGILLIVSVLFYNRMTADFRSKITDLSQKNSSQTVALFNLLLEGYDSLSKSISNNSDVVRMLTEKSESPAVDYIIERSITNVIGAIYYSREDIRGIHVFSFDGKVYNYGDVMSVTDPNYAKTSWFRDIEFSNGKMVWLGSYPKSIVDETLMHPVFSFGRLIYDLDRHKPIGVVLIETRAEMVEDALQNVKLGPSSEAFIISFSGDLVPSIEPPVLPEGMNPKVLAIMDEGTRYEGDQLVVTSRVPFAGWTVISLNPLKELNIELVRTERYLVIVFVVLIGLSILIASLVSRSISSPLKRVVREMKQVETGNFNRVLDLTSYQEIDQLAESFNKMVARIAELIERVKISSVSEKNAELQALQSQVNPHFLYNTLDMIYWLLDEKGHDELGGVLLSLSQMFRYSSHWEEEVTLGEEVEQIRHYLNIIEMRLKGRVSVVIDIDKQWKSVRMPKMTLQPVIENAVKHGLEPSGRSGKLRVYAEQFGYDLRVIVEDDGVGISDERLATLRVSLEEATGPGDADRNGENGNEIEAVRSIPHKSGSSSGGIGIINLQRRLIYMFGRGYGVEIGHAQPQGTAVRITLPLPRLEENELNDG</sequence>
<dbReference type="InterPro" id="IPR003660">
    <property type="entry name" value="HAMP_dom"/>
</dbReference>
<dbReference type="InterPro" id="IPR010559">
    <property type="entry name" value="Sig_transdc_His_kin_internal"/>
</dbReference>
<keyword evidence="3" id="KW-0597">Phosphoprotein</keyword>
<dbReference type="GO" id="GO:0005886">
    <property type="term" value="C:plasma membrane"/>
    <property type="evidence" value="ECO:0007669"/>
    <property type="project" value="UniProtKB-SubCell"/>
</dbReference>
<keyword evidence="6 11" id="KW-0418">Kinase</keyword>
<dbReference type="Pfam" id="PF02743">
    <property type="entry name" value="dCache_1"/>
    <property type="match status" value="1"/>
</dbReference>
<keyword evidence="7 9" id="KW-1133">Transmembrane helix</keyword>
<comment type="caution">
    <text evidence="11">The sequence shown here is derived from an EMBL/GenBank/DDBJ whole genome shotgun (WGS) entry which is preliminary data.</text>
</comment>
<gene>
    <name evidence="11" type="ORF">D7Z26_22615</name>
</gene>
<dbReference type="SMART" id="SM00387">
    <property type="entry name" value="HATPase_c"/>
    <property type="match status" value="1"/>
</dbReference>
<name>A0A494XIQ0_9BACL</name>
<dbReference type="CDD" id="cd06225">
    <property type="entry name" value="HAMP"/>
    <property type="match status" value="1"/>
</dbReference>
<dbReference type="Gene3D" id="3.30.565.10">
    <property type="entry name" value="Histidine kinase-like ATPase, C-terminal domain"/>
    <property type="match status" value="1"/>
</dbReference>
<comment type="subcellular location">
    <subcellularLocation>
        <location evidence="1">Cell membrane</location>
        <topology evidence="1">Multi-pass membrane protein</topology>
    </subcellularLocation>
</comment>
<reference evidence="11 12" key="1">
    <citation type="submission" date="2018-10" db="EMBL/GenBank/DDBJ databases">
        <title>Cohnella sp. M2MS4P-1, whole genome shotgun sequence.</title>
        <authorList>
            <person name="Tuo L."/>
        </authorList>
    </citation>
    <scope>NUCLEOTIDE SEQUENCE [LARGE SCALE GENOMIC DNA]</scope>
    <source>
        <strain evidence="11 12">M2MS4P-1</strain>
    </source>
</reference>
<dbReference type="Pfam" id="PF02518">
    <property type="entry name" value="HATPase_c"/>
    <property type="match status" value="1"/>
</dbReference>
<evidence type="ECO:0000256" key="5">
    <source>
        <dbReference type="ARBA" id="ARBA00022692"/>
    </source>
</evidence>
<evidence type="ECO:0000313" key="11">
    <source>
        <dbReference type="EMBL" id="RKP47999.1"/>
    </source>
</evidence>
<protein>
    <submittedName>
        <fullName evidence="11">Sensor histidine kinase</fullName>
    </submittedName>
</protein>
<evidence type="ECO:0000256" key="3">
    <source>
        <dbReference type="ARBA" id="ARBA00022553"/>
    </source>
</evidence>
<evidence type="ECO:0000256" key="4">
    <source>
        <dbReference type="ARBA" id="ARBA00022679"/>
    </source>
</evidence>
<keyword evidence="5 9" id="KW-0812">Transmembrane</keyword>
<keyword evidence="2" id="KW-1003">Cell membrane</keyword>
<dbReference type="Gene3D" id="6.10.340.10">
    <property type="match status" value="1"/>
</dbReference>
<proteinExistence type="predicted"/>
<evidence type="ECO:0000256" key="7">
    <source>
        <dbReference type="ARBA" id="ARBA00022989"/>
    </source>
</evidence>
<evidence type="ECO:0000259" key="10">
    <source>
        <dbReference type="PROSITE" id="PS50885"/>
    </source>
</evidence>
<evidence type="ECO:0000256" key="1">
    <source>
        <dbReference type="ARBA" id="ARBA00004651"/>
    </source>
</evidence>
<dbReference type="PANTHER" id="PTHR34220">
    <property type="entry name" value="SENSOR HISTIDINE KINASE YPDA"/>
    <property type="match status" value="1"/>
</dbReference>
<dbReference type="InterPro" id="IPR033479">
    <property type="entry name" value="dCache_1"/>
</dbReference>
<feature type="transmembrane region" description="Helical" evidence="9">
    <location>
        <begin position="303"/>
        <end position="322"/>
    </location>
</feature>
<dbReference type="Pfam" id="PF06580">
    <property type="entry name" value="His_kinase"/>
    <property type="match status" value="1"/>
</dbReference>
<evidence type="ECO:0000256" key="6">
    <source>
        <dbReference type="ARBA" id="ARBA00022777"/>
    </source>
</evidence>
<dbReference type="SUPFAM" id="SSF55874">
    <property type="entry name" value="ATPase domain of HSP90 chaperone/DNA topoisomerase II/histidine kinase"/>
    <property type="match status" value="1"/>
</dbReference>
<feature type="domain" description="HAMP" evidence="10">
    <location>
        <begin position="324"/>
        <end position="376"/>
    </location>
</feature>
<keyword evidence="12" id="KW-1185">Reference proteome</keyword>
<evidence type="ECO:0000256" key="2">
    <source>
        <dbReference type="ARBA" id="ARBA00022475"/>
    </source>
</evidence>